<reference evidence="2" key="1">
    <citation type="submission" date="2017-11" db="EMBL/GenBank/DDBJ databases">
        <authorList>
            <person name="Chan K.G."/>
            <person name="Lee L.S."/>
        </authorList>
    </citation>
    <scope>NUCLEOTIDE SEQUENCE [LARGE SCALE GENOMIC DNA]</scope>
    <source>
        <strain evidence="2">DSM 100970</strain>
    </source>
</reference>
<dbReference type="Proteomes" id="UP000236655">
    <property type="component" value="Chromosome"/>
</dbReference>
<gene>
    <name evidence="1" type="ORF">CUN60_07040</name>
</gene>
<dbReference type="KEGG" id="nba:CUN60_07040"/>
<protein>
    <submittedName>
        <fullName evidence="1">Uncharacterized protein</fullName>
    </submittedName>
</protein>
<proteinExistence type="predicted"/>
<dbReference type="RefSeq" id="WP_102951359.1">
    <property type="nucleotide sequence ID" value="NZ_CP024847.1"/>
</dbReference>
<sequence length="70" mass="8314">MLVRKSPKKELRLKIDAALYDEYEELTKKAENLGYEVDLTPKLEKFIKIEIDRARKQLDQETDRSSQTSR</sequence>
<name>A0A2I7N6G6_9NEIS</name>
<keyword evidence="2" id="KW-1185">Reference proteome</keyword>
<dbReference type="AlphaFoldDB" id="A0A2I7N6G6"/>
<accession>A0A2I7N6G6</accession>
<evidence type="ECO:0000313" key="2">
    <source>
        <dbReference type="Proteomes" id="UP000236655"/>
    </source>
</evidence>
<organism evidence="1 2">
    <name type="scientific">Aquella oligotrophica</name>
    <dbReference type="NCBI Taxonomy" id="2067065"/>
    <lineage>
        <taxon>Bacteria</taxon>
        <taxon>Pseudomonadati</taxon>
        <taxon>Pseudomonadota</taxon>
        <taxon>Betaproteobacteria</taxon>
        <taxon>Neisseriales</taxon>
        <taxon>Neisseriaceae</taxon>
        <taxon>Aquella</taxon>
    </lineage>
</organism>
<evidence type="ECO:0000313" key="1">
    <source>
        <dbReference type="EMBL" id="AUR52063.1"/>
    </source>
</evidence>
<dbReference type="EMBL" id="CP024847">
    <property type="protein sequence ID" value="AUR52063.1"/>
    <property type="molecule type" value="Genomic_DNA"/>
</dbReference>